<evidence type="ECO:0000259" key="1">
    <source>
        <dbReference type="Pfam" id="PF00248"/>
    </source>
</evidence>
<evidence type="ECO:0000313" key="3">
    <source>
        <dbReference type="Proteomes" id="UP001055940"/>
    </source>
</evidence>
<dbReference type="Proteomes" id="UP001055940">
    <property type="component" value="Chromosome"/>
</dbReference>
<reference evidence="2" key="1">
    <citation type="submission" date="2022-06" db="EMBL/GenBank/DDBJ databases">
        <authorList>
            <person name="Ping M."/>
        </authorList>
    </citation>
    <scope>NUCLEOTIDE SEQUENCE</scope>
    <source>
        <strain evidence="2">JCM11759T</strain>
    </source>
</reference>
<evidence type="ECO:0000313" key="2">
    <source>
        <dbReference type="EMBL" id="USY22927.1"/>
    </source>
</evidence>
<protein>
    <submittedName>
        <fullName evidence="2">Aldo/keto reductase</fullName>
    </submittedName>
</protein>
<keyword evidence="3" id="KW-1185">Reference proteome</keyword>
<dbReference type="RefSeq" id="WP_254421675.1">
    <property type="nucleotide sequence ID" value="NZ_CP099837.1"/>
</dbReference>
<dbReference type="EMBL" id="CP099837">
    <property type="protein sequence ID" value="USY22927.1"/>
    <property type="molecule type" value="Genomic_DNA"/>
</dbReference>
<feature type="domain" description="NADP-dependent oxidoreductase" evidence="1">
    <location>
        <begin position="16"/>
        <end position="79"/>
    </location>
</feature>
<dbReference type="SUPFAM" id="SSF51430">
    <property type="entry name" value="NAD(P)-linked oxidoreductase"/>
    <property type="match status" value="1"/>
</dbReference>
<dbReference type="PANTHER" id="PTHR43364">
    <property type="entry name" value="NADH-SPECIFIC METHYLGLYOXAL REDUCTASE-RELATED"/>
    <property type="match status" value="1"/>
</dbReference>
<name>A0ABY5DFX4_9ACTN</name>
<dbReference type="PANTHER" id="PTHR43364:SF18">
    <property type="entry name" value="OXIDOREDUCTASE"/>
    <property type="match status" value="1"/>
</dbReference>
<dbReference type="InterPro" id="IPR036812">
    <property type="entry name" value="NAD(P)_OxRdtase_dom_sf"/>
</dbReference>
<dbReference type="InterPro" id="IPR050523">
    <property type="entry name" value="AKR_Detox_Biosynth"/>
</dbReference>
<sequence length="135" mass="14599">MRYRNLGASGLRVPELSLGTGTFGGSDPLFGEWGTTGPEQARRLVDRCLDTGVTLFDSADVYSGGAAEEVLGQALRGRRRPSAAARTAPAVPDRRWSRSCSSTWLMCSRRCPPRAGGPCHRCRSTGCSDGPRWLR</sequence>
<organism evidence="2 3">
    <name type="scientific">Nocardiopsis exhalans</name>
    <dbReference type="NCBI Taxonomy" id="163604"/>
    <lineage>
        <taxon>Bacteria</taxon>
        <taxon>Bacillati</taxon>
        <taxon>Actinomycetota</taxon>
        <taxon>Actinomycetes</taxon>
        <taxon>Streptosporangiales</taxon>
        <taxon>Nocardiopsidaceae</taxon>
        <taxon>Nocardiopsis</taxon>
    </lineage>
</organism>
<accession>A0ABY5DFX4</accession>
<dbReference type="Gene3D" id="3.20.20.100">
    <property type="entry name" value="NADP-dependent oxidoreductase domain"/>
    <property type="match status" value="1"/>
</dbReference>
<dbReference type="InterPro" id="IPR023210">
    <property type="entry name" value="NADP_OxRdtase_dom"/>
</dbReference>
<gene>
    <name evidence="2" type="ORF">NE857_15710</name>
</gene>
<proteinExistence type="predicted"/>
<dbReference type="Pfam" id="PF00248">
    <property type="entry name" value="Aldo_ket_red"/>
    <property type="match status" value="1"/>
</dbReference>